<accession>F8L699</accession>
<dbReference type="InterPro" id="IPR050153">
    <property type="entry name" value="Metal_Ion_Import_ABC"/>
</dbReference>
<reference key="1">
    <citation type="journal article" date="2011" name="Mol. Biol. Evol.">
        <title>Unity in variety -- the pan-genome of the Chlamydiae.</title>
        <authorList>
            <person name="Collingro A."/>
            <person name="Tischler P."/>
            <person name="Weinmaier T."/>
            <person name="Penz T."/>
            <person name="Heinz E."/>
            <person name="Brunham R.C."/>
            <person name="Read T.D."/>
            <person name="Bavoil P.M."/>
            <person name="Sachse K."/>
            <person name="Kahane S."/>
            <person name="Friedman M.G."/>
            <person name="Rattei T."/>
            <person name="Myers G.S.A."/>
            <person name="Horn M."/>
        </authorList>
    </citation>
    <scope>NUCLEOTIDE SEQUENCE</scope>
    <source>
        <strain>Z</strain>
    </source>
</reference>
<evidence type="ECO:0000313" key="8">
    <source>
        <dbReference type="Proteomes" id="UP000000496"/>
    </source>
</evidence>
<dbReference type="STRING" id="331113.SNE_A03520"/>
<dbReference type="Gene3D" id="3.40.50.300">
    <property type="entry name" value="P-loop containing nucleotide triphosphate hydrolases"/>
    <property type="match status" value="1"/>
</dbReference>
<evidence type="ECO:0000259" key="6">
    <source>
        <dbReference type="PROSITE" id="PS50893"/>
    </source>
</evidence>
<feature type="domain" description="ABC transporter" evidence="6">
    <location>
        <begin position="13"/>
        <end position="229"/>
    </location>
</feature>
<evidence type="ECO:0000256" key="2">
    <source>
        <dbReference type="ARBA" id="ARBA00005417"/>
    </source>
</evidence>
<dbReference type="OrthoDB" id="9806726at2"/>
<dbReference type="EC" id="3.6.3.-" evidence="7"/>
<dbReference type="EMBL" id="FR872582">
    <property type="protein sequence ID" value="CCB88229.1"/>
    <property type="molecule type" value="Genomic_DNA"/>
</dbReference>
<dbReference type="InterPro" id="IPR003593">
    <property type="entry name" value="AAA+_ATPase"/>
</dbReference>
<comment type="subcellular location">
    <subcellularLocation>
        <location evidence="1">Cell inner membrane</location>
        <topology evidence="1">Peripheral membrane protein</topology>
    </subcellularLocation>
</comment>
<dbReference type="AlphaFoldDB" id="F8L699"/>
<dbReference type="RefSeq" id="WP_013942696.1">
    <property type="nucleotide sequence ID" value="NC_015713.1"/>
</dbReference>
<keyword evidence="7" id="KW-0378">Hydrolase</keyword>
<dbReference type="Proteomes" id="UP000000496">
    <property type="component" value="Chromosome gsn.131"/>
</dbReference>
<dbReference type="eggNOG" id="COG1121">
    <property type="taxonomic scope" value="Bacteria"/>
</dbReference>
<dbReference type="HOGENOM" id="CLU_000604_1_11_0"/>
<keyword evidence="3" id="KW-0813">Transport</keyword>
<keyword evidence="5 7" id="KW-0067">ATP-binding</keyword>
<evidence type="ECO:0000256" key="5">
    <source>
        <dbReference type="ARBA" id="ARBA00022840"/>
    </source>
</evidence>
<dbReference type="Pfam" id="PF00005">
    <property type="entry name" value="ABC_tran"/>
    <property type="match status" value="1"/>
</dbReference>
<name>F8L699_SIMNZ</name>
<dbReference type="InterPro" id="IPR027417">
    <property type="entry name" value="P-loop_NTPase"/>
</dbReference>
<organism evidence="7 8">
    <name type="scientific">Simkania negevensis (strain ATCC VR-1471 / DSM 27360 / Z)</name>
    <dbReference type="NCBI Taxonomy" id="331113"/>
    <lineage>
        <taxon>Bacteria</taxon>
        <taxon>Pseudomonadati</taxon>
        <taxon>Chlamydiota</taxon>
        <taxon>Chlamydiia</taxon>
        <taxon>Parachlamydiales</taxon>
        <taxon>Simkaniaceae</taxon>
        <taxon>Simkania</taxon>
    </lineage>
</organism>
<evidence type="ECO:0000313" key="7">
    <source>
        <dbReference type="EMBL" id="CCB88229.1"/>
    </source>
</evidence>
<evidence type="ECO:0000256" key="3">
    <source>
        <dbReference type="ARBA" id="ARBA00022448"/>
    </source>
</evidence>
<dbReference type="PANTHER" id="PTHR42734">
    <property type="entry name" value="METAL TRANSPORT SYSTEM ATP-BINDING PROTEIN TM_0124-RELATED"/>
    <property type="match status" value="1"/>
</dbReference>
<dbReference type="KEGG" id="sng:SNE_A03520"/>
<evidence type="ECO:0000256" key="1">
    <source>
        <dbReference type="ARBA" id="ARBA00004417"/>
    </source>
</evidence>
<dbReference type="InterPro" id="IPR003439">
    <property type="entry name" value="ABC_transporter-like_ATP-bd"/>
</dbReference>
<comment type="similarity">
    <text evidence="2">Belongs to the ABC transporter superfamily.</text>
</comment>
<keyword evidence="8" id="KW-1185">Reference proteome</keyword>
<dbReference type="GO" id="GO:0005886">
    <property type="term" value="C:plasma membrane"/>
    <property type="evidence" value="ECO:0007669"/>
    <property type="project" value="UniProtKB-SubCell"/>
</dbReference>
<sequence>MTSQAQSKPPPVISFRNVTFTYDKAPTIKHASFDVFPGEFVGIIGPNGGGKTTALKLILGFLKPQDGEVFSRGHVGYVPQINAYDKHFPITVKEVILTGCLSQMTRWGRYPKEAFDKADELLETFQLTSLAYQAFGSISGGQGQKTLIARALISNPEVLLLDEPTANIDAQTEKQIFAFLKQLKGKKTILVVTHNFEAIVQNVERVLCFQHGVSSLKPEEVCKHFSIGMYHE</sequence>
<dbReference type="GO" id="GO:0016887">
    <property type="term" value="F:ATP hydrolysis activity"/>
    <property type="evidence" value="ECO:0007669"/>
    <property type="project" value="InterPro"/>
</dbReference>
<proteinExistence type="inferred from homology"/>
<dbReference type="PANTHER" id="PTHR42734:SF17">
    <property type="entry name" value="METAL TRANSPORT SYSTEM ATP-BINDING PROTEIN TM_0124-RELATED"/>
    <property type="match status" value="1"/>
</dbReference>
<dbReference type="CDD" id="cd03235">
    <property type="entry name" value="ABC_Metallic_Cations"/>
    <property type="match status" value="1"/>
</dbReference>
<dbReference type="SMART" id="SM00382">
    <property type="entry name" value="AAA"/>
    <property type="match status" value="1"/>
</dbReference>
<gene>
    <name evidence="7" type="ordered locus">SNE_A03520</name>
</gene>
<keyword evidence="4" id="KW-0547">Nucleotide-binding</keyword>
<reference evidence="7 8" key="2">
    <citation type="journal article" date="2011" name="Mol. Biol. Evol.">
        <title>Unity in variety--the pan-genome of the Chlamydiae.</title>
        <authorList>
            <person name="Collingro A."/>
            <person name="Tischler P."/>
            <person name="Weinmaier T."/>
            <person name="Penz T."/>
            <person name="Heinz E."/>
            <person name="Brunham R.C."/>
            <person name="Read T.D."/>
            <person name="Bavoil P.M."/>
            <person name="Sachse K."/>
            <person name="Kahane S."/>
            <person name="Friedman M.G."/>
            <person name="Rattei T."/>
            <person name="Myers G.S."/>
            <person name="Horn M."/>
        </authorList>
    </citation>
    <scope>NUCLEOTIDE SEQUENCE [LARGE SCALE GENOMIC DNA]</scope>
    <source>
        <strain evidence="8">ATCC VR-1471 / Z</strain>
    </source>
</reference>
<protein>
    <submittedName>
        <fullName evidence="7">Putative metal transport system ATP-binding protein TM_0124</fullName>
        <ecNumber evidence="7">3.6.3.-</ecNumber>
    </submittedName>
</protein>
<dbReference type="SUPFAM" id="SSF52540">
    <property type="entry name" value="P-loop containing nucleoside triphosphate hydrolases"/>
    <property type="match status" value="1"/>
</dbReference>
<dbReference type="PROSITE" id="PS50893">
    <property type="entry name" value="ABC_TRANSPORTER_2"/>
    <property type="match status" value="1"/>
</dbReference>
<dbReference type="GO" id="GO:0005524">
    <property type="term" value="F:ATP binding"/>
    <property type="evidence" value="ECO:0007669"/>
    <property type="project" value="UniProtKB-KW"/>
</dbReference>
<evidence type="ECO:0000256" key="4">
    <source>
        <dbReference type="ARBA" id="ARBA00022741"/>
    </source>
</evidence>